<organism evidence="2 3">
    <name type="scientific">Pseudobutyrivibrio ruminis</name>
    <dbReference type="NCBI Taxonomy" id="46206"/>
    <lineage>
        <taxon>Bacteria</taxon>
        <taxon>Bacillati</taxon>
        <taxon>Bacillota</taxon>
        <taxon>Clostridia</taxon>
        <taxon>Lachnospirales</taxon>
        <taxon>Lachnospiraceae</taxon>
        <taxon>Pseudobutyrivibrio</taxon>
    </lineage>
</organism>
<dbReference type="RefSeq" id="WP_099392811.1">
    <property type="nucleotide sequence ID" value="NZ_PDYF01000083.1"/>
</dbReference>
<evidence type="ECO:0000313" key="2">
    <source>
        <dbReference type="EMBL" id="PHU33663.1"/>
    </source>
</evidence>
<dbReference type="AlphaFoldDB" id="A0A2G3DS02"/>
<dbReference type="Proteomes" id="UP000225889">
    <property type="component" value="Unassembled WGS sequence"/>
</dbReference>
<dbReference type="PANTHER" id="PTHR34580">
    <property type="match status" value="1"/>
</dbReference>
<dbReference type="SUPFAM" id="SSF46785">
    <property type="entry name" value="Winged helix' DNA-binding domain"/>
    <property type="match status" value="1"/>
</dbReference>
<dbReference type="InterPro" id="IPR051534">
    <property type="entry name" value="CBASS_pafABC_assoc_protein"/>
</dbReference>
<gene>
    <name evidence="2" type="ORF">CSX01_14095</name>
</gene>
<dbReference type="EMBL" id="PDYF01000083">
    <property type="protein sequence ID" value="PHU33663.1"/>
    <property type="molecule type" value="Genomic_DNA"/>
</dbReference>
<comment type="caution">
    <text evidence="2">The sequence shown here is derived from an EMBL/GenBank/DDBJ whole genome shotgun (WGS) entry which is preliminary data.</text>
</comment>
<protein>
    <submittedName>
        <fullName evidence="2">WYL domain-containing protein</fullName>
    </submittedName>
</protein>
<reference evidence="2 3" key="2">
    <citation type="submission" date="2017-10" db="EMBL/GenBank/DDBJ databases">
        <authorList>
            <person name="Banno H."/>
            <person name="Chua N.-H."/>
        </authorList>
    </citation>
    <scope>NUCLEOTIDE SEQUENCE [LARGE SCALE GENOMIC DNA]</scope>
    <source>
        <strain evidence="2 3">JK626</strain>
    </source>
</reference>
<proteinExistence type="predicted"/>
<dbReference type="PANTHER" id="PTHR34580:SF1">
    <property type="entry name" value="PROTEIN PAFC"/>
    <property type="match status" value="1"/>
</dbReference>
<dbReference type="InterPro" id="IPR036390">
    <property type="entry name" value="WH_DNA-bd_sf"/>
</dbReference>
<dbReference type="PROSITE" id="PS52050">
    <property type="entry name" value="WYL"/>
    <property type="match status" value="1"/>
</dbReference>
<accession>A0A2G3DS02</accession>
<name>A0A2G3DS02_9FIRM</name>
<evidence type="ECO:0000313" key="3">
    <source>
        <dbReference type="Proteomes" id="UP000225889"/>
    </source>
</evidence>
<dbReference type="InterPro" id="IPR026881">
    <property type="entry name" value="WYL_dom"/>
</dbReference>
<evidence type="ECO:0000259" key="1">
    <source>
        <dbReference type="Pfam" id="PF13280"/>
    </source>
</evidence>
<feature type="domain" description="WYL" evidence="1">
    <location>
        <begin position="141"/>
        <end position="211"/>
    </location>
</feature>
<reference evidence="2 3" key="1">
    <citation type="submission" date="2017-10" db="EMBL/GenBank/DDBJ databases">
        <title>Resolving the taxonomy of Roseburia spp., Eubacterium rectale and Agathobacter spp. through phylogenomic analysis.</title>
        <authorList>
            <person name="Sheridan P.O."/>
            <person name="Walker A.W."/>
            <person name="Duncan S.H."/>
            <person name="Scott K.P."/>
            <person name="Toole P.W.O."/>
            <person name="Luis P."/>
            <person name="Flint H.J."/>
        </authorList>
    </citation>
    <scope>NUCLEOTIDE SEQUENCE [LARGE SCALE GENOMIC DNA]</scope>
    <source>
        <strain evidence="2 3">JK626</strain>
    </source>
</reference>
<dbReference type="Pfam" id="PF13280">
    <property type="entry name" value="WYL"/>
    <property type="match status" value="1"/>
</dbReference>
<sequence>MPHVGGQKLKIINEYQILMEESDENHPINAIEMTRRLEKRGIPAERKGVYRDMETLIDAGVDVIKGTKGYYIGSRTFELAELKLLVDAVGASKFISQKKTRELVEKITSLAGVDDAEQLSRQVVVPDKPKAGNEKIFYSIDVIYQCIDNNKKMSFKYQEWTLSKEMQPRHGGKTYVVSPAFLLRNDENYYLVAFDEGSGEIRHYRVDKMTSTSEMEEDRGGLELIKELNPHEYAKQHISMFSGEERVITIRFAKHLIGVVLDKFGTEIDVRPDGESHVKARISVAVSPQLYGWLVGIGATVAFPEEEVINYRKYLEDIIKESQ</sequence>